<protein>
    <recommendedName>
        <fullName evidence="2">C2H2-type domain-containing protein</fullName>
    </recommendedName>
</protein>
<dbReference type="STRING" id="1095630.A0A2J6TA15"/>
<dbReference type="EMBL" id="KZ613803">
    <property type="protein sequence ID" value="PMD59832.1"/>
    <property type="molecule type" value="Genomic_DNA"/>
</dbReference>
<dbReference type="InterPro" id="IPR058925">
    <property type="entry name" value="zf-C2H2_AcuF"/>
</dbReference>
<name>A0A2J6TA15_9HELO</name>
<dbReference type="OrthoDB" id="6133115at2759"/>
<accession>A0A2J6TA15</accession>
<organism evidence="3 4">
    <name type="scientific">Hyaloscypha bicolor E</name>
    <dbReference type="NCBI Taxonomy" id="1095630"/>
    <lineage>
        <taxon>Eukaryota</taxon>
        <taxon>Fungi</taxon>
        <taxon>Dikarya</taxon>
        <taxon>Ascomycota</taxon>
        <taxon>Pezizomycotina</taxon>
        <taxon>Leotiomycetes</taxon>
        <taxon>Helotiales</taxon>
        <taxon>Hyaloscyphaceae</taxon>
        <taxon>Hyaloscypha</taxon>
        <taxon>Hyaloscypha bicolor</taxon>
    </lineage>
</organism>
<dbReference type="PANTHER" id="PTHR35391">
    <property type="entry name" value="C2H2-TYPE DOMAIN-CONTAINING PROTEIN-RELATED"/>
    <property type="match status" value="1"/>
</dbReference>
<dbReference type="Pfam" id="PF26082">
    <property type="entry name" value="zf-C2H2_AcuF"/>
    <property type="match status" value="1"/>
</dbReference>
<dbReference type="RefSeq" id="XP_024736736.1">
    <property type="nucleotide sequence ID" value="XM_024874802.1"/>
</dbReference>
<dbReference type="InterPro" id="IPR013087">
    <property type="entry name" value="Znf_C2H2_type"/>
</dbReference>
<dbReference type="SMART" id="SM00355">
    <property type="entry name" value="ZnF_C2H2"/>
    <property type="match status" value="2"/>
</dbReference>
<dbReference type="Proteomes" id="UP000235371">
    <property type="component" value="Unassembled WGS sequence"/>
</dbReference>
<feature type="region of interest" description="Disordered" evidence="1">
    <location>
        <begin position="121"/>
        <end position="142"/>
    </location>
</feature>
<dbReference type="PROSITE" id="PS00028">
    <property type="entry name" value="ZINC_FINGER_C2H2_1"/>
    <property type="match status" value="1"/>
</dbReference>
<gene>
    <name evidence="3" type="ORF">K444DRAFT_529370</name>
</gene>
<feature type="compositionally biased region" description="Polar residues" evidence="1">
    <location>
        <begin position="133"/>
        <end position="142"/>
    </location>
</feature>
<evidence type="ECO:0000256" key="1">
    <source>
        <dbReference type="SAM" id="MobiDB-lite"/>
    </source>
</evidence>
<dbReference type="InParanoid" id="A0A2J6TA15"/>
<keyword evidence="4" id="KW-1185">Reference proteome</keyword>
<sequence>MSRAQDSSSTLPISVYCRNCLDGYRTLCDGLGAVTPQQALDIGFDRGASHDFMLDARSRFKAWAVNIAALQGAHLQSSLDFRLKEAPEIRQRIVKILTTLNESLHEALLIVDGTEPNEKWDVGAISDSDDDNASTPEEATQTSDLDQLFTAIKTANSSLMKLSMVIRNSPARDDYLKAASRYHFDARYDIGHVREKHGAAKRSSDWLLERLGKAITRRRQYLKYREDHHTKLSKDWGEEAAAETIALTKLTKLTKATTYVGNETMIERDGIDLDQGSFGSQTSYEPTVAGEAVHKLSVPPPPIMAFEGVPFEFGDPFQCPYCYMEQTVKNKAAWKKHVFRDLKSYVCTFRECNLKMFRSRNEWFAHEIQNHRREWVCIFCLGSFTDKQKFSEHLRSMHSSVVGGSQLEALVLQCEEPVDKIPASSCLLCDEWESNLLDPKQDPKRLFLNDGEIVEPCGTLVQFRRHLGRHMQQLALFALPMAEEDEVEDDSVGE</sequence>
<feature type="non-terminal residue" evidence="3">
    <location>
        <position position="494"/>
    </location>
</feature>
<evidence type="ECO:0000259" key="2">
    <source>
        <dbReference type="PROSITE" id="PS00028"/>
    </source>
</evidence>
<evidence type="ECO:0000313" key="4">
    <source>
        <dbReference type="Proteomes" id="UP000235371"/>
    </source>
</evidence>
<dbReference type="GeneID" id="36582882"/>
<reference evidence="3 4" key="1">
    <citation type="submission" date="2016-04" db="EMBL/GenBank/DDBJ databases">
        <title>A degradative enzymes factory behind the ericoid mycorrhizal symbiosis.</title>
        <authorList>
            <consortium name="DOE Joint Genome Institute"/>
            <person name="Martino E."/>
            <person name="Morin E."/>
            <person name="Grelet G."/>
            <person name="Kuo A."/>
            <person name="Kohler A."/>
            <person name="Daghino S."/>
            <person name="Barry K."/>
            <person name="Choi C."/>
            <person name="Cichocki N."/>
            <person name="Clum A."/>
            <person name="Copeland A."/>
            <person name="Hainaut M."/>
            <person name="Haridas S."/>
            <person name="Labutti K."/>
            <person name="Lindquist E."/>
            <person name="Lipzen A."/>
            <person name="Khouja H.-R."/>
            <person name="Murat C."/>
            <person name="Ohm R."/>
            <person name="Olson A."/>
            <person name="Spatafora J."/>
            <person name="Veneault-Fourrey C."/>
            <person name="Henrissat B."/>
            <person name="Grigoriev I."/>
            <person name="Martin F."/>
            <person name="Perotto S."/>
        </authorList>
    </citation>
    <scope>NUCLEOTIDE SEQUENCE [LARGE SCALE GENOMIC DNA]</scope>
    <source>
        <strain evidence="3 4">E</strain>
    </source>
</reference>
<feature type="domain" description="C2H2-type" evidence="2">
    <location>
        <begin position="377"/>
        <end position="398"/>
    </location>
</feature>
<evidence type="ECO:0000313" key="3">
    <source>
        <dbReference type="EMBL" id="PMD59832.1"/>
    </source>
</evidence>
<proteinExistence type="predicted"/>
<dbReference type="AlphaFoldDB" id="A0A2J6TA15"/>
<dbReference type="PANTHER" id="PTHR35391:SF7">
    <property type="entry name" value="C2H2-TYPE DOMAIN-CONTAINING PROTEIN"/>
    <property type="match status" value="1"/>
</dbReference>